<evidence type="ECO:0000313" key="3">
    <source>
        <dbReference type="Proteomes" id="UP001220256"/>
    </source>
</evidence>
<evidence type="ECO:0000313" key="2">
    <source>
        <dbReference type="EMBL" id="KAJ5261626.1"/>
    </source>
</evidence>
<evidence type="ECO:0000256" key="1">
    <source>
        <dbReference type="PROSITE-ProRule" id="PRU00023"/>
    </source>
</evidence>
<organism evidence="2 3">
    <name type="scientific">Penicillium chrysogenum</name>
    <name type="common">Penicillium notatum</name>
    <dbReference type="NCBI Taxonomy" id="5076"/>
    <lineage>
        <taxon>Eukaryota</taxon>
        <taxon>Fungi</taxon>
        <taxon>Dikarya</taxon>
        <taxon>Ascomycota</taxon>
        <taxon>Pezizomycotina</taxon>
        <taxon>Eurotiomycetes</taxon>
        <taxon>Eurotiomycetidae</taxon>
        <taxon>Eurotiales</taxon>
        <taxon>Aspergillaceae</taxon>
        <taxon>Penicillium</taxon>
        <taxon>Penicillium chrysogenum species complex</taxon>
    </lineage>
</organism>
<dbReference type="SMART" id="SM00248">
    <property type="entry name" value="ANK"/>
    <property type="match status" value="9"/>
</dbReference>
<protein>
    <recommendedName>
        <fullName evidence="4">Ankyrin repeat protein</fullName>
    </recommendedName>
</protein>
<accession>A0ABQ8WAP2</accession>
<dbReference type="PROSITE" id="PS50088">
    <property type="entry name" value="ANK_REPEAT"/>
    <property type="match status" value="4"/>
</dbReference>
<dbReference type="Gene3D" id="1.25.40.20">
    <property type="entry name" value="Ankyrin repeat-containing domain"/>
    <property type="match status" value="3"/>
</dbReference>
<dbReference type="PANTHER" id="PTHR46224:SF64">
    <property type="entry name" value="IQ MOTIF AND ANKYRIN REPEAT DOMAIN-CONTAINING PROTEIN 1"/>
    <property type="match status" value="1"/>
</dbReference>
<proteinExistence type="predicted"/>
<dbReference type="Pfam" id="PF12796">
    <property type="entry name" value="Ank_2"/>
    <property type="match status" value="3"/>
</dbReference>
<dbReference type="InterPro" id="IPR002110">
    <property type="entry name" value="Ankyrin_rpt"/>
</dbReference>
<name>A0ABQ8WAP2_PENCH</name>
<evidence type="ECO:0008006" key="4">
    <source>
        <dbReference type="Google" id="ProtNLM"/>
    </source>
</evidence>
<keyword evidence="3" id="KW-1185">Reference proteome</keyword>
<dbReference type="PRINTS" id="PR01415">
    <property type="entry name" value="ANKYRIN"/>
</dbReference>
<feature type="repeat" description="ANK" evidence="1">
    <location>
        <begin position="72"/>
        <end position="104"/>
    </location>
</feature>
<reference evidence="2 3" key="1">
    <citation type="journal article" date="2023" name="IMA Fungus">
        <title>Comparative genomic study of the Penicillium genus elucidates a diverse pangenome and 15 lateral gene transfer events.</title>
        <authorList>
            <person name="Petersen C."/>
            <person name="Sorensen T."/>
            <person name="Nielsen M.R."/>
            <person name="Sondergaard T.E."/>
            <person name="Sorensen J.L."/>
            <person name="Fitzpatrick D.A."/>
            <person name="Frisvad J.C."/>
            <person name="Nielsen K.L."/>
        </authorList>
    </citation>
    <scope>NUCLEOTIDE SEQUENCE [LARGE SCALE GENOMIC DNA]</scope>
    <source>
        <strain evidence="2 3">IBT 3361</strain>
    </source>
</reference>
<dbReference type="PANTHER" id="PTHR46224">
    <property type="entry name" value="ANKYRIN REPEAT FAMILY PROTEIN"/>
    <property type="match status" value="1"/>
</dbReference>
<dbReference type="Proteomes" id="UP001220256">
    <property type="component" value="Unassembled WGS sequence"/>
</dbReference>
<comment type="caution">
    <text evidence="2">The sequence shown here is derived from an EMBL/GenBank/DDBJ whole genome shotgun (WGS) entry which is preliminary data.</text>
</comment>
<dbReference type="EMBL" id="JAPVEB010000006">
    <property type="protein sequence ID" value="KAJ5261626.1"/>
    <property type="molecule type" value="Genomic_DNA"/>
</dbReference>
<feature type="repeat" description="ANK" evidence="1">
    <location>
        <begin position="206"/>
        <end position="238"/>
    </location>
</feature>
<dbReference type="PROSITE" id="PS50297">
    <property type="entry name" value="ANK_REP_REGION"/>
    <property type="match status" value="3"/>
</dbReference>
<feature type="repeat" description="ANK" evidence="1">
    <location>
        <begin position="108"/>
        <end position="137"/>
    </location>
</feature>
<sequence length="450" mass="48470">MRIISRCLGLGKPPPLCSLQPLSLPIQCAPWQQLCFELGGGNDRIDTLQKVLDAGAPLLTEQPSGKDRSILFGPHPVSVAARMGHTSIVKFMIDRGVSPNITAPGCLTPLGLAAGAGHASLVKYLLQAGARQGIENALGHRPVYLAAFEGHKDVVEVLLSDTKGHGDKPNKAELMTEALFAGARAGHVSLIQLLLTHGAQVNVARFGRSPLTVAAGNGDSELVSLLVVHGADPNFVVDPLTVAVIKRHEEIVPMLIPGTANLHRTRALAIAVSQGKRQIAEMLLLSGAHPHFCPSEIPSLSNDSSGDREEWVQPLLFAVQSGNLGLVQLLLEYGADVNVECSEHPGRGMDKDFDHVLFWAVEGSEETIVNLILESGADPEITDVFGQPPLSYAVYSKCEAVIRCLLDHGANPYRAVDHSGKKLIMFWQMEQSTWAMLQEAEVKWTEQHPC</sequence>
<dbReference type="SUPFAM" id="SSF48403">
    <property type="entry name" value="Ankyrin repeat"/>
    <property type="match status" value="1"/>
</dbReference>
<dbReference type="InterPro" id="IPR051616">
    <property type="entry name" value="Cul2-RING_E3_ligase_SR"/>
</dbReference>
<dbReference type="InterPro" id="IPR036770">
    <property type="entry name" value="Ankyrin_rpt-contain_sf"/>
</dbReference>
<feature type="repeat" description="ANK" evidence="1">
    <location>
        <begin position="310"/>
        <end position="342"/>
    </location>
</feature>
<gene>
    <name evidence="2" type="ORF">N7505_008493</name>
</gene>
<keyword evidence="1" id="KW-0040">ANK repeat</keyword>